<evidence type="ECO:0000313" key="2">
    <source>
        <dbReference type="Proteomes" id="UP000245910"/>
    </source>
</evidence>
<evidence type="ECO:0000313" key="1">
    <source>
        <dbReference type="EMBL" id="CEI65359.1"/>
    </source>
</evidence>
<name>A0A2L2T6N3_9HYPO</name>
<sequence>MSKETEGPRQLRQGPAIGRRFDNLTPVVCEITSRSLVIITQDSTYEKSGGVSFSLIVSQSLYTPWHSNLRDLPRFISLS</sequence>
<protein>
    <submittedName>
        <fullName evidence="1">Uncharacterized protein</fullName>
    </submittedName>
</protein>
<keyword evidence="2" id="KW-1185">Reference proteome</keyword>
<dbReference type="AlphaFoldDB" id="A0A2L2T6N3"/>
<organism evidence="1 2">
    <name type="scientific">Fusarium venenatum</name>
    <dbReference type="NCBI Taxonomy" id="56646"/>
    <lineage>
        <taxon>Eukaryota</taxon>
        <taxon>Fungi</taxon>
        <taxon>Dikarya</taxon>
        <taxon>Ascomycota</taxon>
        <taxon>Pezizomycotina</taxon>
        <taxon>Sordariomycetes</taxon>
        <taxon>Hypocreomycetidae</taxon>
        <taxon>Hypocreales</taxon>
        <taxon>Nectriaceae</taxon>
        <taxon>Fusarium</taxon>
    </lineage>
</organism>
<reference evidence="2" key="1">
    <citation type="submission" date="2014-10" db="EMBL/GenBank/DDBJ databases">
        <authorList>
            <person name="King R."/>
        </authorList>
    </citation>
    <scope>NUCLEOTIDE SEQUENCE [LARGE SCALE GENOMIC DNA]</scope>
    <source>
        <strain evidence="2">A3/5</strain>
    </source>
</reference>
<accession>A0A2L2T6N3</accession>
<dbReference type="Proteomes" id="UP000245910">
    <property type="component" value="Chromosome I"/>
</dbReference>
<proteinExistence type="predicted"/>
<dbReference type="EMBL" id="LN649229">
    <property type="protein sequence ID" value="CEI65359.1"/>
    <property type="molecule type" value="Genomic_DNA"/>
</dbReference>